<organism evidence="2 3">
    <name type="scientific">Aspergillus sclerotialis</name>
    <dbReference type="NCBI Taxonomy" id="2070753"/>
    <lineage>
        <taxon>Eukaryota</taxon>
        <taxon>Fungi</taxon>
        <taxon>Dikarya</taxon>
        <taxon>Ascomycota</taxon>
        <taxon>Pezizomycotina</taxon>
        <taxon>Eurotiomycetes</taxon>
        <taxon>Eurotiomycetidae</taxon>
        <taxon>Eurotiales</taxon>
        <taxon>Aspergillaceae</taxon>
        <taxon>Aspergillus</taxon>
        <taxon>Aspergillus subgen. Polypaecilum</taxon>
    </lineage>
</organism>
<dbReference type="SUPFAM" id="SSF55961">
    <property type="entry name" value="Bet v1-like"/>
    <property type="match status" value="1"/>
</dbReference>
<feature type="compositionally biased region" description="Polar residues" evidence="1">
    <location>
        <begin position="1"/>
        <end position="11"/>
    </location>
</feature>
<dbReference type="Pfam" id="PF08982">
    <property type="entry name" value="AtaL"/>
    <property type="match status" value="1"/>
</dbReference>
<dbReference type="Gene3D" id="3.30.530.20">
    <property type="match status" value="1"/>
</dbReference>
<sequence>MVQINISTTTPVNPPSATPKLSHSDLWKALVSKARQPEEFVAVIDKCRIVSENPSGLRRAVLFKGEENEVEEDVRFVKDMKIDFHVPATGQAVSNIISGLDSDPEHLMLTFTFEWPHPGIKDDDEMEIRKLKEKYEALSRNVVPHTVAVARKMVVEGRLG</sequence>
<evidence type="ECO:0000256" key="1">
    <source>
        <dbReference type="SAM" id="MobiDB-lite"/>
    </source>
</evidence>
<proteinExistence type="predicted"/>
<reference evidence="3" key="1">
    <citation type="submission" date="2017-02" db="EMBL/GenBank/DDBJ databases">
        <authorList>
            <person name="Tafer H."/>
            <person name="Lopandic K."/>
        </authorList>
    </citation>
    <scope>NUCLEOTIDE SEQUENCE [LARGE SCALE GENOMIC DNA]</scope>
    <source>
        <strain evidence="3">CBS 366.77</strain>
    </source>
</reference>
<comment type="caution">
    <text evidence="2">The sequence shown here is derived from an EMBL/GenBank/DDBJ whole genome shotgun (WGS) entry which is preliminary data.</text>
</comment>
<dbReference type="EMBL" id="MVGC01000205">
    <property type="protein sequence ID" value="RJE21788.1"/>
    <property type="molecule type" value="Genomic_DNA"/>
</dbReference>
<dbReference type="Proteomes" id="UP000266188">
    <property type="component" value="Unassembled WGS sequence"/>
</dbReference>
<dbReference type="InterPro" id="IPR015075">
    <property type="entry name" value="AtaL"/>
</dbReference>
<dbReference type="InterPro" id="IPR023393">
    <property type="entry name" value="START-like_dom_sf"/>
</dbReference>
<dbReference type="OrthoDB" id="2320332at2759"/>
<gene>
    <name evidence="2" type="ORF">PHISCL_05879</name>
</gene>
<dbReference type="AlphaFoldDB" id="A0A3A2ZF42"/>
<keyword evidence="3" id="KW-1185">Reference proteome</keyword>
<feature type="region of interest" description="Disordered" evidence="1">
    <location>
        <begin position="1"/>
        <end position="20"/>
    </location>
</feature>
<evidence type="ECO:0000313" key="2">
    <source>
        <dbReference type="EMBL" id="RJE21788.1"/>
    </source>
</evidence>
<protein>
    <submittedName>
        <fullName evidence="2">Uncharacterized protein</fullName>
    </submittedName>
</protein>
<evidence type="ECO:0000313" key="3">
    <source>
        <dbReference type="Proteomes" id="UP000266188"/>
    </source>
</evidence>
<name>A0A3A2ZF42_9EURO</name>
<dbReference type="STRING" id="2070753.A0A3A2ZF42"/>
<accession>A0A3A2ZF42</accession>